<dbReference type="Proteomes" id="UP001333102">
    <property type="component" value="Chromosome"/>
</dbReference>
<dbReference type="EMBL" id="CP141614">
    <property type="protein sequence ID" value="WRP15324.1"/>
    <property type="molecule type" value="Genomic_DNA"/>
</dbReference>
<evidence type="ECO:0000256" key="1">
    <source>
        <dbReference type="SAM" id="Phobius"/>
    </source>
</evidence>
<dbReference type="RefSeq" id="WP_324669725.1">
    <property type="nucleotide sequence ID" value="NZ_CP141614.1"/>
</dbReference>
<feature type="transmembrane region" description="Helical" evidence="1">
    <location>
        <begin position="77"/>
        <end position="106"/>
    </location>
</feature>
<gene>
    <name evidence="2" type="ORF">VLY81_03930</name>
</gene>
<evidence type="ECO:0000313" key="2">
    <source>
        <dbReference type="EMBL" id="WRP15324.1"/>
    </source>
</evidence>
<keyword evidence="3" id="KW-1185">Reference proteome</keyword>
<name>A0ABZ1BRA0_9FIRM</name>
<accession>A0ABZ1BRA0</accession>
<reference evidence="3" key="1">
    <citation type="submission" date="2023-12" db="EMBL/GenBank/DDBJ databases">
        <title>Novel isolates from deep terrestrial aquifers shed light on the physiology and ecology of the class Limnochordia.</title>
        <authorList>
            <person name="Karnachuk O.V."/>
            <person name="Lukina A.P."/>
            <person name="Avakyan M.R."/>
            <person name="Kadnikov V."/>
            <person name="Begmatov S."/>
            <person name="Beletsky A.V."/>
            <person name="Mardanov A.V."/>
            <person name="Ravin N.V."/>
        </authorList>
    </citation>
    <scope>NUCLEOTIDE SEQUENCE [LARGE SCALE GENOMIC DNA]</scope>
    <source>
        <strain evidence="3">LN</strain>
    </source>
</reference>
<proteinExistence type="predicted"/>
<keyword evidence="1" id="KW-0472">Membrane</keyword>
<feature type="transmembrane region" description="Helical" evidence="1">
    <location>
        <begin position="112"/>
        <end position="131"/>
    </location>
</feature>
<keyword evidence="1" id="KW-1133">Transmembrane helix</keyword>
<evidence type="ECO:0000313" key="3">
    <source>
        <dbReference type="Proteomes" id="UP001333102"/>
    </source>
</evidence>
<sequence>MVQWPWQRRPVCRICGADMTRETVAYSAPDAEGRPRRWEGVVQYSCPNGCTTGFLDFRRAFVVGEPSSDRRLRRQQVAWTVTGILVAVGLVAMYVLFMYAIAAIPLAGAVRIGLWVATTVGFATVGALLVLPARRERIAAASAQAPAAATPVSPGSRQTPA</sequence>
<keyword evidence="1" id="KW-0812">Transmembrane</keyword>
<protein>
    <submittedName>
        <fullName evidence="2">Uncharacterized protein</fullName>
    </submittedName>
</protein>
<organism evidence="2 3">
    <name type="scientific">Geochorda subterranea</name>
    <dbReference type="NCBI Taxonomy" id="3109564"/>
    <lineage>
        <taxon>Bacteria</taxon>
        <taxon>Bacillati</taxon>
        <taxon>Bacillota</taxon>
        <taxon>Limnochordia</taxon>
        <taxon>Limnochordales</taxon>
        <taxon>Geochordaceae</taxon>
        <taxon>Geochorda</taxon>
    </lineage>
</organism>